<feature type="domain" description="PucR C-terminal helix-turn-helix" evidence="1">
    <location>
        <begin position="345"/>
        <end position="401"/>
    </location>
</feature>
<dbReference type="PANTHER" id="PTHR33744:SF1">
    <property type="entry name" value="DNA-BINDING TRANSCRIPTIONAL ACTIVATOR ADER"/>
    <property type="match status" value="1"/>
</dbReference>
<dbReference type="PANTHER" id="PTHR33744">
    <property type="entry name" value="CARBOHYDRATE DIACID REGULATOR"/>
    <property type="match status" value="1"/>
</dbReference>
<dbReference type="InterPro" id="IPR042070">
    <property type="entry name" value="PucR_C-HTH_sf"/>
</dbReference>
<dbReference type="Pfam" id="PF13556">
    <property type="entry name" value="HTH_30"/>
    <property type="match status" value="1"/>
</dbReference>
<comment type="caution">
    <text evidence="2">The sequence shown here is derived from an EMBL/GenBank/DDBJ whole genome shotgun (WGS) entry which is preliminary data.</text>
</comment>
<proteinExistence type="predicted"/>
<gene>
    <name evidence="2" type="ORF">CFOLD11_10590</name>
</gene>
<accession>A0A9W5Y0A3</accession>
<dbReference type="RefSeq" id="WP_261851253.1">
    <property type="nucleotide sequence ID" value="NZ_BQXY01000001.1"/>
</dbReference>
<organism evidence="2 3">
    <name type="scientific">Clostridium folliculivorans</name>
    <dbReference type="NCBI Taxonomy" id="2886038"/>
    <lineage>
        <taxon>Bacteria</taxon>
        <taxon>Bacillati</taxon>
        <taxon>Bacillota</taxon>
        <taxon>Clostridia</taxon>
        <taxon>Eubacteriales</taxon>
        <taxon>Clostridiaceae</taxon>
        <taxon>Clostridium</taxon>
    </lineage>
</organism>
<dbReference type="InterPro" id="IPR025736">
    <property type="entry name" value="PucR_C-HTH_dom"/>
</dbReference>
<reference evidence="2" key="1">
    <citation type="journal article" date="2023" name="Int. J. Syst. Evol. Microbiol.">
        <title>&lt;i&gt;Clostridium folliculivorans&lt;/i&gt; sp. nov., isolated from soil samples of an organic paddy in Japan.</title>
        <authorList>
            <person name="Tazawa J."/>
            <person name="Kobayashi H."/>
            <person name="Tanizawa Y."/>
            <person name="Uchino A."/>
            <person name="Tanaka F."/>
            <person name="Urashima Y."/>
            <person name="Miura S."/>
            <person name="Sakamoto M."/>
            <person name="Ohkuma M."/>
            <person name="Tohno M."/>
        </authorList>
    </citation>
    <scope>NUCLEOTIDE SEQUENCE</scope>
    <source>
        <strain evidence="2">D1-1</strain>
    </source>
</reference>
<keyword evidence="3" id="KW-1185">Reference proteome</keyword>
<dbReference type="Gene3D" id="1.10.10.2840">
    <property type="entry name" value="PucR C-terminal helix-turn-helix domain"/>
    <property type="match status" value="1"/>
</dbReference>
<protein>
    <recommendedName>
        <fullName evidence="1">PucR C-terminal helix-turn-helix domain-containing protein</fullName>
    </recommendedName>
</protein>
<evidence type="ECO:0000313" key="3">
    <source>
        <dbReference type="Proteomes" id="UP001057868"/>
    </source>
</evidence>
<sequence length="412" mass="47725">MQKSFDINNLNEIDIKLALYMQDLFDGFCSNKGLQYLIDKARERFVRPLILIDTSGKLLAASYDAENIFRFVHSENKNTYLSEESLSQINSNNIKDNFNNSNNSNRTLINSIKIDIIEIGRFIVYENNIPFQKIDFMLIDKVSSLISAQLQKDILLNLDNNNLPNYLLADLIEGKQIDESIVKNKQQYLKWAKSEHLYIMVIGSNRQEAFDSKISAIFRALKSYIPIGQCIIYNPGIVAFIDELLFNKLLNSPNKDFSEFLSKNNLYAGISQKYSLLTDSKKHYMNAVTAMEIGLKRNINCSFFEDCTMHILYELISNRYDQMDFCHPAVAMLMTYDKENGTNFLETLKQYIFYSSSPGEAARLLNIHRNTLFYRINKIKEMTDIALEHGDEICKIFLSIRLLEIKEELHSL</sequence>
<dbReference type="AlphaFoldDB" id="A0A9W5Y0A3"/>
<evidence type="ECO:0000313" key="2">
    <source>
        <dbReference type="EMBL" id="GKU24233.1"/>
    </source>
</evidence>
<dbReference type="EMBL" id="BQXY01000001">
    <property type="protein sequence ID" value="GKU24233.1"/>
    <property type="molecule type" value="Genomic_DNA"/>
</dbReference>
<evidence type="ECO:0000259" key="1">
    <source>
        <dbReference type="Pfam" id="PF13556"/>
    </source>
</evidence>
<dbReference type="Proteomes" id="UP001057868">
    <property type="component" value="Unassembled WGS sequence"/>
</dbReference>
<dbReference type="InterPro" id="IPR051448">
    <property type="entry name" value="CdaR-like_regulators"/>
</dbReference>
<name>A0A9W5Y0A3_9CLOT</name>